<keyword evidence="2" id="KW-1185">Reference proteome</keyword>
<organism evidence="1 2">
    <name type="scientific">Solirubrobacter deserti</name>
    <dbReference type="NCBI Taxonomy" id="2282478"/>
    <lineage>
        <taxon>Bacteria</taxon>
        <taxon>Bacillati</taxon>
        <taxon>Actinomycetota</taxon>
        <taxon>Thermoleophilia</taxon>
        <taxon>Solirubrobacterales</taxon>
        <taxon>Solirubrobacteraceae</taxon>
        <taxon>Solirubrobacter</taxon>
    </lineage>
</organism>
<reference evidence="1" key="1">
    <citation type="submission" date="2022-10" db="EMBL/GenBank/DDBJ databases">
        <title>The WGS of Solirubrobacter sp. CPCC 204708.</title>
        <authorList>
            <person name="Jiang Z."/>
        </authorList>
    </citation>
    <scope>NUCLEOTIDE SEQUENCE</scope>
    <source>
        <strain evidence="1">CPCC 204708</strain>
    </source>
</reference>
<sequence length="123" mass="13562">MRRHLTCPEAIAALRRGKVVEQLLALEPHNHEPVVRWLSVSSRGGAFGVTLHLVHDPCDPTFLDLSEFAPVNEDEDVGEGTEAGRAADPEEALHIATQLGAASERWVNEFVVAEEYRDAHGWS</sequence>
<evidence type="ECO:0000313" key="1">
    <source>
        <dbReference type="EMBL" id="MDA0142611.1"/>
    </source>
</evidence>
<proteinExistence type="predicted"/>
<gene>
    <name evidence="1" type="ORF">OJ962_34315</name>
</gene>
<dbReference type="EMBL" id="JAPCID010000129">
    <property type="protein sequence ID" value="MDA0142611.1"/>
    <property type="molecule type" value="Genomic_DNA"/>
</dbReference>
<dbReference type="Proteomes" id="UP001147700">
    <property type="component" value="Unassembled WGS sequence"/>
</dbReference>
<evidence type="ECO:0000313" key="2">
    <source>
        <dbReference type="Proteomes" id="UP001147700"/>
    </source>
</evidence>
<accession>A0ABT4RWH0</accession>
<dbReference type="RefSeq" id="WP_202958990.1">
    <property type="nucleotide sequence ID" value="NZ_JAPCID010000129.1"/>
</dbReference>
<evidence type="ECO:0008006" key="3">
    <source>
        <dbReference type="Google" id="ProtNLM"/>
    </source>
</evidence>
<protein>
    <recommendedName>
        <fullName evidence="3">Immunity protein Imm1</fullName>
    </recommendedName>
</protein>
<name>A0ABT4RWH0_9ACTN</name>
<comment type="caution">
    <text evidence="1">The sequence shown here is derived from an EMBL/GenBank/DDBJ whole genome shotgun (WGS) entry which is preliminary data.</text>
</comment>